<organism evidence="1 6">
    <name type="scientific">Phytophthora cactorum</name>
    <dbReference type="NCBI Taxonomy" id="29920"/>
    <lineage>
        <taxon>Eukaryota</taxon>
        <taxon>Sar</taxon>
        <taxon>Stramenopiles</taxon>
        <taxon>Oomycota</taxon>
        <taxon>Peronosporomycetes</taxon>
        <taxon>Peronosporales</taxon>
        <taxon>Peronosporaceae</taxon>
        <taxon>Phytophthora</taxon>
    </lineage>
</organism>
<dbReference type="AlphaFoldDB" id="A0A8T0XZI7"/>
<gene>
    <name evidence="1" type="ORF">PC113_g25057</name>
    <name evidence="2" type="ORF">PC115_g25207</name>
    <name evidence="3" type="ORF">PC117_g26985</name>
    <name evidence="4" type="ORF">PC118_g25314</name>
    <name evidence="5" type="ORF">PC129_g24819</name>
</gene>
<sequence>MSLGTQCTDEDIERRVVLINGKEYDNETINQWVVPNNPYLSQNYNCHINVEVCTAITAVKYLYKCVYKGSDNAVITVEAVRGEGNRTRRGGPDAD</sequence>
<name>A0A8T0XZI7_9STRA</name>
<evidence type="ECO:0000313" key="4">
    <source>
        <dbReference type="EMBL" id="KAG2949743.1"/>
    </source>
</evidence>
<dbReference type="Proteomes" id="UP000697107">
    <property type="component" value="Unassembled WGS sequence"/>
</dbReference>
<dbReference type="Proteomes" id="UP000760860">
    <property type="component" value="Unassembled WGS sequence"/>
</dbReference>
<evidence type="ECO:0000313" key="5">
    <source>
        <dbReference type="EMBL" id="KAG3195403.1"/>
    </source>
</evidence>
<evidence type="ECO:0000313" key="2">
    <source>
        <dbReference type="EMBL" id="KAG2870150.1"/>
    </source>
</evidence>
<proteinExistence type="predicted"/>
<dbReference type="Proteomes" id="UP000774804">
    <property type="component" value="Unassembled WGS sequence"/>
</dbReference>
<evidence type="ECO:0000313" key="3">
    <source>
        <dbReference type="EMBL" id="KAG2878086.1"/>
    </source>
</evidence>
<comment type="caution">
    <text evidence="1">The sequence shown here is derived from an EMBL/GenBank/DDBJ whole genome shotgun (WGS) entry which is preliminary data.</text>
</comment>
<dbReference type="Proteomes" id="UP000736787">
    <property type="component" value="Unassembled WGS sequence"/>
</dbReference>
<dbReference type="EMBL" id="RCMV01004297">
    <property type="protein sequence ID" value="KAG3195403.1"/>
    <property type="molecule type" value="Genomic_DNA"/>
</dbReference>
<dbReference type="EMBL" id="RCMK01002854">
    <property type="protein sequence ID" value="KAG2878086.1"/>
    <property type="molecule type" value="Genomic_DNA"/>
</dbReference>
<dbReference type="PANTHER" id="PTHR10492">
    <property type="match status" value="1"/>
</dbReference>
<dbReference type="EMBL" id="RCMG01003977">
    <property type="protein sequence ID" value="KAG2797114.1"/>
    <property type="molecule type" value="Genomic_DNA"/>
</dbReference>
<evidence type="ECO:0000313" key="6">
    <source>
        <dbReference type="Proteomes" id="UP000735874"/>
    </source>
</evidence>
<evidence type="ECO:0000313" key="1">
    <source>
        <dbReference type="EMBL" id="KAG2797114.1"/>
    </source>
</evidence>
<dbReference type="EMBL" id="RCML01004186">
    <property type="protein sequence ID" value="KAG2949743.1"/>
    <property type="molecule type" value="Genomic_DNA"/>
</dbReference>
<accession>A0A8T0XZI7</accession>
<dbReference type="Proteomes" id="UP000735874">
    <property type="component" value="Unassembled WGS sequence"/>
</dbReference>
<dbReference type="VEuPathDB" id="FungiDB:PC110_g23688"/>
<dbReference type="PANTHER" id="PTHR10492:SF57">
    <property type="entry name" value="ATP-DEPENDENT DNA HELICASE"/>
    <property type="match status" value="1"/>
</dbReference>
<dbReference type="EMBL" id="RCMI01004426">
    <property type="protein sequence ID" value="KAG2870150.1"/>
    <property type="molecule type" value="Genomic_DNA"/>
</dbReference>
<reference evidence="1" key="1">
    <citation type="submission" date="2018-10" db="EMBL/GenBank/DDBJ databases">
        <title>Effector identification in a new, highly contiguous assembly of the strawberry crown rot pathogen Phytophthora cactorum.</title>
        <authorList>
            <person name="Armitage A.D."/>
            <person name="Nellist C.F."/>
            <person name="Bates H."/>
            <person name="Vickerstaff R.J."/>
            <person name="Harrison R.J."/>
        </authorList>
    </citation>
    <scope>NUCLEOTIDE SEQUENCE</scope>
    <source>
        <strain evidence="1">15-7</strain>
        <strain evidence="2">4032</strain>
        <strain evidence="3">4040</strain>
        <strain evidence="4">P415</strain>
        <strain evidence="5">P421</strain>
    </source>
</reference>
<protein>
    <submittedName>
        <fullName evidence="1">Uncharacterized protein</fullName>
    </submittedName>
</protein>